<dbReference type="InterPro" id="IPR050257">
    <property type="entry name" value="eL8/uL1-like"/>
</dbReference>
<keyword evidence="7 8" id="KW-0687">Ribonucleoprotein</keyword>
<comment type="subcellular location">
    <subcellularLocation>
        <location evidence="1 8">Nucleus</location>
        <location evidence="1 8">Nucleolus</location>
    </subcellularLocation>
</comment>
<name>A0A2T0FJF4_9ASCO</name>
<dbReference type="PRINTS" id="PR00883">
    <property type="entry name" value="NUCLEARHMG"/>
</dbReference>
<dbReference type="GO" id="GO:0034513">
    <property type="term" value="F:box H/ACA snoRNA binding"/>
    <property type="evidence" value="ECO:0007669"/>
    <property type="project" value="UniProtKB-ARBA"/>
</dbReference>
<dbReference type="GO" id="GO:0031429">
    <property type="term" value="C:box H/ACA snoRNP complex"/>
    <property type="evidence" value="ECO:0007669"/>
    <property type="project" value="UniProtKB-UniRule"/>
</dbReference>
<evidence type="ECO:0000256" key="6">
    <source>
        <dbReference type="ARBA" id="ARBA00023242"/>
    </source>
</evidence>
<comment type="caution">
    <text evidence="10">The sequence shown here is derived from an EMBL/GenBank/DDBJ whole genome shotgun (WGS) entry which is preliminary data.</text>
</comment>
<keyword evidence="11" id="KW-1185">Reference proteome</keyword>
<dbReference type="InterPro" id="IPR004038">
    <property type="entry name" value="Ribosomal_eL8/eL30/eS12/Gad45"/>
</dbReference>
<evidence type="ECO:0000256" key="1">
    <source>
        <dbReference type="ARBA" id="ARBA00004604"/>
    </source>
</evidence>
<organism evidence="10 11">
    <name type="scientific">Wickerhamiella sorbophila</name>
    <dbReference type="NCBI Taxonomy" id="45607"/>
    <lineage>
        <taxon>Eukaryota</taxon>
        <taxon>Fungi</taxon>
        <taxon>Dikarya</taxon>
        <taxon>Ascomycota</taxon>
        <taxon>Saccharomycotina</taxon>
        <taxon>Dipodascomycetes</taxon>
        <taxon>Dipodascales</taxon>
        <taxon>Trichomonascaceae</taxon>
        <taxon>Wickerhamiella</taxon>
    </lineage>
</organism>
<dbReference type="Pfam" id="PF01248">
    <property type="entry name" value="Ribosomal_L7Ae"/>
    <property type="match status" value="1"/>
</dbReference>
<dbReference type="GeneID" id="36516500"/>
<dbReference type="AlphaFoldDB" id="A0A2T0FJF4"/>
<evidence type="ECO:0000313" key="10">
    <source>
        <dbReference type="EMBL" id="PRT55132.1"/>
    </source>
</evidence>
<dbReference type="InterPro" id="IPR018492">
    <property type="entry name" value="Ribosomal_eL8/Nhp2"/>
</dbReference>
<dbReference type="InterPro" id="IPR004037">
    <property type="entry name" value="Ribosomal_eL8-like_CS"/>
</dbReference>
<comment type="similarity">
    <text evidence="2 8">Belongs to the eukaryotic ribosomal protein eL8 family.</text>
</comment>
<dbReference type="GO" id="GO:0031118">
    <property type="term" value="P:rRNA pseudouridine synthesis"/>
    <property type="evidence" value="ECO:0007669"/>
    <property type="project" value="UniProtKB-ARBA"/>
</dbReference>
<evidence type="ECO:0000256" key="7">
    <source>
        <dbReference type="ARBA" id="ARBA00023274"/>
    </source>
</evidence>
<dbReference type="PROSITE" id="PS01082">
    <property type="entry name" value="RIBOSOMAL_L7AE"/>
    <property type="match status" value="1"/>
</dbReference>
<evidence type="ECO:0000313" key="11">
    <source>
        <dbReference type="Proteomes" id="UP000238350"/>
    </source>
</evidence>
<dbReference type="RefSeq" id="XP_024665077.1">
    <property type="nucleotide sequence ID" value="XM_024809309.1"/>
</dbReference>
<dbReference type="PANTHER" id="PTHR23105">
    <property type="entry name" value="RIBOSOMAL PROTEIN L7AE FAMILY MEMBER"/>
    <property type="match status" value="1"/>
</dbReference>
<evidence type="ECO:0000256" key="4">
    <source>
        <dbReference type="ARBA" id="ARBA00022552"/>
    </source>
</evidence>
<dbReference type="InterPro" id="IPR002415">
    <property type="entry name" value="H/ACA_rnp_Nhp2-like"/>
</dbReference>
<gene>
    <name evidence="10" type="ORF">B9G98_02752</name>
</gene>
<evidence type="ECO:0000256" key="8">
    <source>
        <dbReference type="RuleBase" id="RU366039"/>
    </source>
</evidence>
<dbReference type="STRING" id="45607.A0A2T0FJF4"/>
<dbReference type="FunFam" id="3.30.1330.30:FF:000015">
    <property type="entry name" value="H/ACA ribonucleoprotein complex subunit NHP2"/>
    <property type="match status" value="1"/>
</dbReference>
<reference evidence="10 11" key="1">
    <citation type="submission" date="2017-04" db="EMBL/GenBank/DDBJ databases">
        <title>Genome sequencing of [Candida] sorbophila.</title>
        <authorList>
            <person name="Ahn J.O."/>
        </authorList>
    </citation>
    <scope>NUCLEOTIDE SEQUENCE [LARGE SCALE GENOMIC DNA]</scope>
    <source>
        <strain evidence="10 11">DS02</strain>
    </source>
</reference>
<evidence type="ECO:0000256" key="2">
    <source>
        <dbReference type="ARBA" id="ARBA00007337"/>
    </source>
</evidence>
<protein>
    <recommendedName>
        <fullName evidence="8">H/ACA ribonucleoprotein complex subunit 2</fullName>
    </recommendedName>
    <alternativeName>
        <fullName evidence="8">Nucleolar protein family A member 2</fullName>
    </alternativeName>
</protein>
<keyword evidence="6 8" id="KW-0539">Nucleus</keyword>
<keyword evidence="4" id="KW-0698">rRNA processing</keyword>
<dbReference type="Proteomes" id="UP000238350">
    <property type="component" value="Unassembled WGS sequence"/>
</dbReference>
<dbReference type="OrthoDB" id="5364946at2759"/>
<keyword evidence="5 8" id="KW-0694">RNA-binding</keyword>
<dbReference type="Gene3D" id="3.30.1330.30">
    <property type="match status" value="1"/>
</dbReference>
<feature type="domain" description="Ribosomal protein eL8/eL30/eS12/Gadd45" evidence="9">
    <location>
        <begin position="31"/>
        <end position="118"/>
    </location>
</feature>
<sequence length="145" mass="15923">MAKEEVDNYDARLPVVLPFSHPLASKKLNKKVLKTIKKASKAKIAKRGVKEVVKSLRKGDKGLVIIAGDIWPADVISHIPVLCEDNKVPYVFVPSKEDLGHAGSTKRPTSCVMVTPGGAQIKDKEKLEDFQKSYDEIVKEVEASA</sequence>
<dbReference type="SUPFAM" id="SSF55315">
    <property type="entry name" value="L30e-like"/>
    <property type="match status" value="1"/>
</dbReference>
<comment type="function">
    <text evidence="8">Common component of the spliceosome and rRNA processing machinery.</text>
</comment>
<evidence type="ECO:0000256" key="5">
    <source>
        <dbReference type="ARBA" id="ARBA00022884"/>
    </source>
</evidence>
<dbReference type="InterPro" id="IPR029064">
    <property type="entry name" value="Ribosomal_eL30-like_sf"/>
</dbReference>
<dbReference type="GO" id="GO:0031120">
    <property type="term" value="P:snRNA pseudouridine synthesis"/>
    <property type="evidence" value="ECO:0007669"/>
    <property type="project" value="UniProtKB-UniRule"/>
</dbReference>
<evidence type="ECO:0000259" key="9">
    <source>
        <dbReference type="Pfam" id="PF01248"/>
    </source>
</evidence>
<accession>A0A2T0FJF4</accession>
<evidence type="ECO:0000256" key="3">
    <source>
        <dbReference type="ARBA" id="ARBA00022517"/>
    </source>
</evidence>
<dbReference type="PRINTS" id="PR00881">
    <property type="entry name" value="L7ARS6FAMILY"/>
</dbReference>
<dbReference type="EMBL" id="NDIQ01000021">
    <property type="protein sequence ID" value="PRT55132.1"/>
    <property type="molecule type" value="Genomic_DNA"/>
</dbReference>
<proteinExistence type="inferred from homology"/>
<keyword evidence="3" id="KW-0690">Ribosome biogenesis</keyword>
<dbReference type="GO" id="GO:0000398">
    <property type="term" value="P:mRNA splicing, via spliceosome"/>
    <property type="evidence" value="ECO:0007669"/>
    <property type="project" value="UniProtKB-UniRule"/>
</dbReference>
<comment type="function">
    <text evidence="8">Required for ribosome biogenesis. Part of a complex which catalyzes pseudouridylation of rRNA. This involves the isomerization of uridine such that the ribose is subsequently attached to C5, instead of the normal N1. Pseudouridine ('psi') residues may serve to stabilize the conformation of rRNAs.</text>
</comment>